<name>A0A8B9L0L3_ASTMX</name>
<dbReference type="GO" id="GO:0018279">
    <property type="term" value="P:protein N-linked glycosylation via asparagine"/>
    <property type="evidence" value="ECO:0007669"/>
    <property type="project" value="TreeGrafter"/>
</dbReference>
<dbReference type="Proteomes" id="UP000694621">
    <property type="component" value="Unplaced"/>
</dbReference>
<dbReference type="GO" id="GO:0046872">
    <property type="term" value="F:metal ion binding"/>
    <property type="evidence" value="ECO:0007669"/>
    <property type="project" value="UniProtKB-KW"/>
</dbReference>
<dbReference type="GO" id="GO:0043687">
    <property type="term" value="P:post-translational protein modification"/>
    <property type="evidence" value="ECO:0007669"/>
    <property type="project" value="TreeGrafter"/>
</dbReference>
<comment type="cofactor">
    <cofactor evidence="1">
        <name>Mn(2+)</name>
        <dbReference type="ChEBI" id="CHEBI:29035"/>
    </cofactor>
</comment>
<comment type="pathway">
    <text evidence="4">Protein modification; protein glycosylation.</text>
</comment>
<keyword evidence="13 20" id="KW-1133">Transmembrane helix</keyword>
<keyword evidence="16" id="KW-0464">Manganese</keyword>
<feature type="transmembrane region" description="Helical" evidence="20">
    <location>
        <begin position="20"/>
        <end position="41"/>
    </location>
</feature>
<evidence type="ECO:0000256" key="14">
    <source>
        <dbReference type="ARBA" id="ARBA00023136"/>
    </source>
</evidence>
<keyword evidence="8" id="KW-0808">Transferase</keyword>
<feature type="transmembrane region" description="Helical" evidence="20">
    <location>
        <begin position="83"/>
        <end position="103"/>
    </location>
</feature>
<evidence type="ECO:0000259" key="21">
    <source>
        <dbReference type="Pfam" id="PF02516"/>
    </source>
</evidence>
<evidence type="ECO:0000256" key="4">
    <source>
        <dbReference type="ARBA" id="ARBA00004922"/>
    </source>
</evidence>
<evidence type="ECO:0000256" key="2">
    <source>
        <dbReference type="ARBA" id="ARBA00001946"/>
    </source>
</evidence>
<evidence type="ECO:0000256" key="18">
    <source>
        <dbReference type="ARBA" id="ARBA00048829"/>
    </source>
</evidence>
<keyword evidence="15" id="KW-0325">Glycoprotein</keyword>
<comment type="subunit">
    <text evidence="19">Component of the oligosaccharyltransferase (OST) complex. There are 2 OST complexes, OST-A and OST-B, which contain STT3A or STT3B as catalytic subunit, respectively. OST-A and OST-B contain common core subunits RPN1, RPN2, OST48, OST4, DAD1 and TMEM258, and OST-A contains DC2/OSTC and KRTCAP2/KCP2 specific accessory subunits. OST-A complex assembly occurs through the formation of 3 subcomplexes. Subcomplex 1 contains RPN1 and TMEM258, subcomplex 2 contains the OST-A-specific subunits STT3A, DC2/OSTC, and KCP2 as well as the core subunit OST4, and subcomplex 3 contains RPN2, DAD1, and OST48. The OST-A complex can form stable complexes with the Sec61 complex or with both the Sec61 and TRAP complexes.</text>
</comment>
<evidence type="ECO:0000256" key="19">
    <source>
        <dbReference type="ARBA" id="ARBA00062993"/>
    </source>
</evidence>
<dbReference type="Ensembl" id="ENSAMXT00005048064.1">
    <property type="protein sequence ID" value="ENSAMXP00005044241.1"/>
    <property type="gene ID" value="ENSAMXG00005020396.1"/>
</dbReference>
<comment type="subcellular location">
    <subcellularLocation>
        <location evidence="3">Endoplasmic reticulum membrane</location>
        <topology evidence="3">Multi-pass membrane protein</topology>
    </subcellularLocation>
</comment>
<dbReference type="InterPro" id="IPR003674">
    <property type="entry name" value="Oligo_trans_STT3"/>
</dbReference>
<keyword evidence="14 20" id="KW-0472">Membrane</keyword>
<evidence type="ECO:0000256" key="8">
    <source>
        <dbReference type="ARBA" id="ARBA00022679"/>
    </source>
</evidence>
<evidence type="ECO:0000256" key="9">
    <source>
        <dbReference type="ARBA" id="ARBA00022692"/>
    </source>
</evidence>
<feature type="domain" description="Oligosaccharyl transferase STT3 N-terminal" evidence="21">
    <location>
        <begin position="17"/>
        <end position="207"/>
    </location>
</feature>
<dbReference type="PANTHER" id="PTHR13872:SF43">
    <property type="entry name" value="DOLICHYL-DIPHOSPHOOLIGOSACCHARIDE--PROTEIN GLYCOSYLTRANSFERASE SUBUNIT STT3A"/>
    <property type="match status" value="1"/>
</dbReference>
<comment type="catalytic activity">
    <reaction evidence="18">
        <text>a di-trans,poly-cis-dolichyl diphosphooligosaccharide + L-asparaginyl-[protein] = N(4)-(oligosaccharide-(1-&gt;4)-N-acetyl-beta-D-glucosaminyl-(1-&gt;4)-N-acetyl-beta-D-glucosaminyl)-L-asparaginyl-[protein] + a di-trans,poly-cis-dolichyl diphosphate + H(+)</text>
        <dbReference type="Rhea" id="RHEA:22980"/>
        <dbReference type="Rhea" id="RHEA-COMP:12804"/>
        <dbReference type="Rhea" id="RHEA-COMP:12805"/>
        <dbReference type="Rhea" id="RHEA-COMP:19506"/>
        <dbReference type="Rhea" id="RHEA-COMP:19509"/>
        <dbReference type="ChEBI" id="CHEBI:15378"/>
        <dbReference type="ChEBI" id="CHEBI:50347"/>
        <dbReference type="ChEBI" id="CHEBI:57497"/>
        <dbReference type="ChEBI" id="CHEBI:57570"/>
        <dbReference type="ChEBI" id="CHEBI:132529"/>
        <dbReference type="EC" id="2.4.99.18"/>
    </reaction>
</comment>
<organism evidence="22 23">
    <name type="scientific">Astyanax mexicanus</name>
    <name type="common">Blind cave fish</name>
    <name type="synonym">Astyanax fasciatus mexicanus</name>
    <dbReference type="NCBI Taxonomy" id="7994"/>
    <lineage>
        <taxon>Eukaryota</taxon>
        <taxon>Metazoa</taxon>
        <taxon>Chordata</taxon>
        <taxon>Craniata</taxon>
        <taxon>Vertebrata</taxon>
        <taxon>Euteleostomi</taxon>
        <taxon>Actinopterygii</taxon>
        <taxon>Neopterygii</taxon>
        <taxon>Teleostei</taxon>
        <taxon>Ostariophysi</taxon>
        <taxon>Characiformes</taxon>
        <taxon>Characoidei</taxon>
        <taxon>Acestrorhamphidae</taxon>
        <taxon>Acestrorhamphinae</taxon>
        <taxon>Astyanax</taxon>
    </lineage>
</organism>
<sequence>MTKLGFLRLSYEKQDTLLKLLILSMAAVLSFSTRLFSVLRFESVIHEFDPYFNYRTTRFLAEEGFYKFHNWFDDRAWYPLGRIIGGTIYPGLMITSAALYHVLHFFHITIDIRNVCVFLAPLFSSFTAIVTYHFTKELKDAGAGLLAAAMIAVVPGYISRSVAGSYDNEGIAIFCMLLTYYMWIKAVKTGSIYWSSMCALFVTLRSATRISSWTCLKRPTQQSTGWSGYTRSASLYFILFSVKEYVCSKALQVLSIYYSPIDLPVRLYSLLGFIINSRALKIFLSNCRAR</sequence>
<feature type="transmembrane region" description="Helical" evidence="20">
    <location>
        <begin position="170"/>
        <end position="186"/>
    </location>
</feature>
<keyword evidence="9 20" id="KW-0812">Transmembrane</keyword>
<evidence type="ECO:0000256" key="10">
    <source>
        <dbReference type="ARBA" id="ARBA00022723"/>
    </source>
</evidence>
<dbReference type="AlphaFoldDB" id="A0A8B9L0L3"/>
<gene>
    <name evidence="22" type="primary">stt3a</name>
</gene>
<evidence type="ECO:0000256" key="20">
    <source>
        <dbReference type="SAM" id="Phobius"/>
    </source>
</evidence>
<dbReference type="PANTHER" id="PTHR13872">
    <property type="entry name" value="DOLICHYL-DIPHOSPHOOLIGOSACCHARIDE--PROTEIN GLYCOSYLTRANSFERASE SUBUNIT"/>
    <property type="match status" value="1"/>
</dbReference>
<feature type="transmembrane region" description="Helical" evidence="20">
    <location>
        <begin position="115"/>
        <end position="135"/>
    </location>
</feature>
<dbReference type="GO" id="GO:0004579">
    <property type="term" value="F:dolichyl-diphosphooligosaccharide-protein glycotransferase activity"/>
    <property type="evidence" value="ECO:0007669"/>
    <property type="project" value="UniProtKB-EC"/>
</dbReference>
<comment type="similarity">
    <text evidence="5">Belongs to the STT3 family.</text>
</comment>
<evidence type="ECO:0000256" key="3">
    <source>
        <dbReference type="ARBA" id="ARBA00004477"/>
    </source>
</evidence>
<keyword evidence="10" id="KW-0479">Metal-binding</keyword>
<proteinExistence type="inferred from homology"/>
<evidence type="ECO:0000256" key="17">
    <source>
        <dbReference type="ARBA" id="ARBA00040922"/>
    </source>
</evidence>
<feature type="transmembrane region" description="Helical" evidence="20">
    <location>
        <begin position="141"/>
        <end position="158"/>
    </location>
</feature>
<evidence type="ECO:0000256" key="16">
    <source>
        <dbReference type="ARBA" id="ARBA00023211"/>
    </source>
</evidence>
<evidence type="ECO:0000256" key="5">
    <source>
        <dbReference type="ARBA" id="ARBA00010810"/>
    </source>
</evidence>
<evidence type="ECO:0000256" key="7">
    <source>
        <dbReference type="ARBA" id="ARBA00022676"/>
    </source>
</evidence>
<evidence type="ECO:0000313" key="23">
    <source>
        <dbReference type="Proteomes" id="UP000694621"/>
    </source>
</evidence>
<keyword evidence="11" id="KW-0256">Endoplasmic reticulum</keyword>
<evidence type="ECO:0000313" key="22">
    <source>
        <dbReference type="Ensembl" id="ENSAMXP00005044241.1"/>
    </source>
</evidence>
<evidence type="ECO:0000256" key="11">
    <source>
        <dbReference type="ARBA" id="ARBA00022824"/>
    </source>
</evidence>
<evidence type="ECO:0000256" key="13">
    <source>
        <dbReference type="ARBA" id="ARBA00022989"/>
    </source>
</evidence>
<evidence type="ECO:0000256" key="6">
    <source>
        <dbReference type="ARBA" id="ARBA00012605"/>
    </source>
</evidence>
<evidence type="ECO:0000256" key="1">
    <source>
        <dbReference type="ARBA" id="ARBA00001936"/>
    </source>
</evidence>
<comment type="cofactor">
    <cofactor evidence="2">
        <name>Mg(2+)</name>
        <dbReference type="ChEBI" id="CHEBI:18420"/>
    </cofactor>
</comment>
<dbReference type="EC" id="2.4.99.18" evidence="6"/>
<dbReference type="GO" id="GO:0005789">
    <property type="term" value="C:endoplasmic reticulum membrane"/>
    <property type="evidence" value="ECO:0007669"/>
    <property type="project" value="UniProtKB-SubCell"/>
</dbReference>
<keyword evidence="7" id="KW-0328">Glycosyltransferase</keyword>
<reference evidence="22" key="1">
    <citation type="submission" date="2025-08" db="UniProtKB">
        <authorList>
            <consortium name="Ensembl"/>
        </authorList>
    </citation>
    <scope>IDENTIFICATION</scope>
</reference>
<accession>A0A8B9L0L3</accession>
<protein>
    <recommendedName>
        <fullName evidence="17">Dolichyl-diphosphooligosaccharide--protein glycosyltransferase subunit STT3A</fullName>
        <ecNumber evidence="6">2.4.99.18</ecNumber>
    </recommendedName>
</protein>
<evidence type="ECO:0000256" key="15">
    <source>
        <dbReference type="ARBA" id="ARBA00023180"/>
    </source>
</evidence>
<evidence type="ECO:0000256" key="12">
    <source>
        <dbReference type="ARBA" id="ARBA00022842"/>
    </source>
</evidence>
<dbReference type="InterPro" id="IPR048307">
    <property type="entry name" value="STT3_N"/>
</dbReference>
<keyword evidence="12" id="KW-0460">Magnesium</keyword>
<dbReference type="UniPathway" id="UPA00378"/>
<dbReference type="Pfam" id="PF02516">
    <property type="entry name" value="STT3"/>
    <property type="match status" value="1"/>
</dbReference>